<protein>
    <submittedName>
        <fullName evidence="1">Uncharacterized protein</fullName>
    </submittedName>
</protein>
<comment type="caution">
    <text evidence="1">The sequence shown here is derived from an EMBL/GenBank/DDBJ whole genome shotgun (WGS) entry which is preliminary data.</text>
</comment>
<dbReference type="EMBL" id="JABVEC010000007">
    <property type="protein sequence ID" value="MBC6466119.1"/>
    <property type="molecule type" value="Genomic_DNA"/>
</dbReference>
<evidence type="ECO:0000313" key="2">
    <source>
        <dbReference type="Proteomes" id="UP000805614"/>
    </source>
</evidence>
<organism evidence="1 2">
    <name type="scientific">Actinomadura alba</name>
    <dbReference type="NCBI Taxonomy" id="406431"/>
    <lineage>
        <taxon>Bacteria</taxon>
        <taxon>Bacillati</taxon>
        <taxon>Actinomycetota</taxon>
        <taxon>Actinomycetes</taxon>
        <taxon>Streptosporangiales</taxon>
        <taxon>Thermomonosporaceae</taxon>
        <taxon>Actinomadura</taxon>
    </lineage>
</organism>
<keyword evidence="2" id="KW-1185">Reference proteome</keyword>
<sequence length="146" mass="16229">MTAMRARSSREPPRLYSWTVVTEAGGVGAVGVADDYYRACREVVDALASAPAGSRGLIHRVCLSYHRTAYVYEGLIARGRFRRGRVVWDKVSPPSAWTHLRPRYSDPDHAIGDAIPPEAFAAGFEDLQTHKERQARTAASSLTDRW</sequence>
<dbReference type="Proteomes" id="UP000805614">
    <property type="component" value="Unassembled WGS sequence"/>
</dbReference>
<proteinExistence type="predicted"/>
<dbReference type="RefSeq" id="WP_187243141.1">
    <property type="nucleotide sequence ID" value="NZ_BAAAOK010000057.1"/>
</dbReference>
<accession>A0ABR7LMW5</accession>
<reference evidence="1 2" key="1">
    <citation type="submission" date="2020-06" db="EMBL/GenBank/DDBJ databases">
        <title>Actinomadura xiongansis sp. nov., isolated from soil of Baiyangdian.</title>
        <authorList>
            <person name="Zhang X."/>
        </authorList>
    </citation>
    <scope>NUCLEOTIDE SEQUENCE [LARGE SCALE GENOMIC DNA]</scope>
    <source>
        <strain evidence="1 2">HBUM206468</strain>
    </source>
</reference>
<gene>
    <name evidence="1" type="ORF">HKK74_11505</name>
</gene>
<name>A0ABR7LMW5_9ACTN</name>
<evidence type="ECO:0000313" key="1">
    <source>
        <dbReference type="EMBL" id="MBC6466119.1"/>
    </source>
</evidence>